<accession>A0A0M2NPS7</accession>
<comment type="similarity">
    <text evidence="2">Belongs to the peptidase M20A family.</text>
</comment>
<dbReference type="GO" id="GO:0008777">
    <property type="term" value="F:acetylornithine deacetylase activity"/>
    <property type="evidence" value="ECO:0007669"/>
    <property type="project" value="TreeGrafter"/>
</dbReference>
<keyword evidence="5" id="KW-0378">Hydrolase</keyword>
<dbReference type="Proteomes" id="UP000034076">
    <property type="component" value="Unassembled WGS sequence"/>
</dbReference>
<dbReference type="STRING" id="270498.CHK_0328"/>
<dbReference type="Pfam" id="PF01546">
    <property type="entry name" value="Peptidase_M20"/>
    <property type="match status" value="1"/>
</dbReference>
<dbReference type="PANTHER" id="PTHR43808">
    <property type="entry name" value="ACETYLORNITHINE DEACETYLASE"/>
    <property type="match status" value="1"/>
</dbReference>
<dbReference type="InterPro" id="IPR002933">
    <property type="entry name" value="Peptidase_M20"/>
</dbReference>
<name>A0A0M2NPS7_9FIRM</name>
<dbReference type="EMBL" id="LAYJ01000033">
    <property type="protein sequence ID" value="KKI52220.1"/>
    <property type="molecule type" value="Genomic_DNA"/>
</dbReference>
<dbReference type="GO" id="GO:0016805">
    <property type="term" value="F:dipeptidase activity"/>
    <property type="evidence" value="ECO:0007669"/>
    <property type="project" value="UniProtKB-KW"/>
</dbReference>
<dbReference type="InterPro" id="IPR036264">
    <property type="entry name" value="Bact_exopeptidase_dim_dom"/>
</dbReference>
<dbReference type="GO" id="GO:0006508">
    <property type="term" value="P:proteolysis"/>
    <property type="evidence" value="ECO:0007669"/>
    <property type="project" value="UniProtKB-KW"/>
</dbReference>
<evidence type="ECO:0000256" key="7">
    <source>
        <dbReference type="ARBA" id="ARBA00022997"/>
    </source>
</evidence>
<dbReference type="AlphaFoldDB" id="A0A0M2NPS7"/>
<evidence type="ECO:0000313" key="11">
    <source>
        <dbReference type="Proteomes" id="UP000034076"/>
    </source>
</evidence>
<dbReference type="Gene3D" id="3.30.70.360">
    <property type="match status" value="2"/>
</dbReference>
<keyword evidence="7" id="KW-0224">Dipeptidase</keyword>
<evidence type="ECO:0000256" key="4">
    <source>
        <dbReference type="ARBA" id="ARBA00022723"/>
    </source>
</evidence>
<dbReference type="InterPro" id="IPR011650">
    <property type="entry name" value="Peptidase_M20_dimer"/>
</dbReference>
<dbReference type="Pfam" id="PF07687">
    <property type="entry name" value="M20_dimer"/>
    <property type="match status" value="1"/>
</dbReference>
<reference evidence="10 11" key="1">
    <citation type="submission" date="2015-04" db="EMBL/GenBank/DDBJ databases">
        <title>Draft genome sequence of bacteremic isolate Catabacter hongkongensis type strain HKU16T.</title>
        <authorList>
            <person name="Lau S.K."/>
            <person name="Teng J.L."/>
            <person name="Huang Y."/>
            <person name="Curreem S.O."/>
            <person name="Tsui S.K."/>
            <person name="Woo P.C."/>
        </authorList>
    </citation>
    <scope>NUCLEOTIDE SEQUENCE [LARGE SCALE GENOMIC DNA]</scope>
    <source>
        <strain evidence="10 11">HKU16</strain>
    </source>
</reference>
<evidence type="ECO:0000313" key="10">
    <source>
        <dbReference type="EMBL" id="KKI52220.1"/>
    </source>
</evidence>
<keyword evidence="8" id="KW-0482">Metalloprotease</keyword>
<dbReference type="GO" id="GO:0008270">
    <property type="term" value="F:zinc ion binding"/>
    <property type="evidence" value="ECO:0007669"/>
    <property type="project" value="InterPro"/>
</dbReference>
<dbReference type="SUPFAM" id="SSF55031">
    <property type="entry name" value="Bacterial exopeptidase dimerisation domain"/>
    <property type="match status" value="1"/>
</dbReference>
<dbReference type="NCBIfam" id="NF005591">
    <property type="entry name" value="PRK07318.1"/>
    <property type="match status" value="1"/>
</dbReference>
<evidence type="ECO:0000256" key="2">
    <source>
        <dbReference type="ARBA" id="ARBA00006247"/>
    </source>
</evidence>
<dbReference type="PANTHER" id="PTHR43808:SF31">
    <property type="entry name" value="N-ACETYL-L-CITRULLINE DEACETYLASE"/>
    <property type="match status" value="1"/>
</dbReference>
<dbReference type="InterPro" id="IPR010964">
    <property type="entry name" value="M20A_pepV-rel"/>
</dbReference>
<keyword evidence="4" id="KW-0479">Metal-binding</keyword>
<protein>
    <submittedName>
        <fullName evidence="10">Acetylornithine deacetylase/Succinyl-diaminopimelate desuccinylase</fullName>
    </submittedName>
</protein>
<dbReference type="SUPFAM" id="SSF53187">
    <property type="entry name" value="Zn-dependent exopeptidases"/>
    <property type="match status" value="1"/>
</dbReference>
<evidence type="ECO:0000256" key="5">
    <source>
        <dbReference type="ARBA" id="ARBA00022801"/>
    </source>
</evidence>
<sequence>MLDFSLASRKDEMIDALCRILKIESVKSPAQGNMPYGKGVFDALIKTLGIAEKLDFDSVNFYSHLGYVEYGDGDEMFAIVTHLDVVPAGDGWTVPPFDGTVKDGRIYGRGAIDDKGPAIAALFALSAIKENCISLNKRVRLIFGCDEESGWSDMDFYKKNGGEIPTMAISPDAEFPIINAEKGLLHLVAKKKAYPINEQSGGLIVRSLAAGERVNVVPAVCTCEISGNAQAVIQMMDIFNEDSPVKVTAEEINAGVRLTAHGFSAHGSKPDAGKNALTYMMQFLNMLPLRKNAISDAIYELAEQIGLQTDGTNLGIAAQDESGALTLNLGYFKTTEEGVEAGIDIRYPIHSDKETILSKINGRFKELTIREEFSRAPHFVPEDSPLVQGLKQAYEEVTGDKAYCMTMGGATFARAFPNSVAFGALFPGQEGTEHQPDEYIEIDSLVKVADIIANAILVLCK</sequence>
<keyword evidence="11" id="KW-1185">Reference proteome</keyword>
<dbReference type="GO" id="GO:0006526">
    <property type="term" value="P:L-arginine biosynthetic process"/>
    <property type="evidence" value="ECO:0007669"/>
    <property type="project" value="TreeGrafter"/>
</dbReference>
<proteinExistence type="inferred from homology"/>
<dbReference type="Gene3D" id="3.40.630.10">
    <property type="entry name" value="Zn peptidases"/>
    <property type="match status" value="1"/>
</dbReference>
<dbReference type="InterPro" id="IPR001261">
    <property type="entry name" value="ArgE/DapE_CS"/>
</dbReference>
<dbReference type="GO" id="GO:0008237">
    <property type="term" value="F:metallopeptidase activity"/>
    <property type="evidence" value="ECO:0007669"/>
    <property type="project" value="UniProtKB-KW"/>
</dbReference>
<evidence type="ECO:0000259" key="9">
    <source>
        <dbReference type="Pfam" id="PF07687"/>
    </source>
</evidence>
<dbReference type="RefSeq" id="WP_046442245.1">
    <property type="nucleotide sequence ID" value="NZ_LAYJ01000033.1"/>
</dbReference>
<dbReference type="PROSITE" id="PS00759">
    <property type="entry name" value="ARGE_DAPE_CPG2_2"/>
    <property type="match status" value="1"/>
</dbReference>
<comment type="caution">
    <text evidence="10">The sequence shown here is derived from an EMBL/GenBank/DDBJ whole genome shotgun (WGS) entry which is preliminary data.</text>
</comment>
<evidence type="ECO:0000256" key="6">
    <source>
        <dbReference type="ARBA" id="ARBA00022833"/>
    </source>
</evidence>
<organism evidence="10 11">
    <name type="scientific">Christensenella hongkongensis</name>
    <dbReference type="NCBI Taxonomy" id="270498"/>
    <lineage>
        <taxon>Bacteria</taxon>
        <taxon>Bacillati</taxon>
        <taxon>Bacillota</taxon>
        <taxon>Clostridia</taxon>
        <taxon>Christensenellales</taxon>
        <taxon>Christensenellaceae</taxon>
        <taxon>Christensenella</taxon>
    </lineage>
</organism>
<keyword evidence="3" id="KW-0645">Protease</keyword>
<gene>
    <name evidence="10" type="ORF">CHK_0328</name>
</gene>
<evidence type="ECO:0000256" key="3">
    <source>
        <dbReference type="ARBA" id="ARBA00022670"/>
    </source>
</evidence>
<feature type="domain" description="Peptidase M20 dimerisation" evidence="9">
    <location>
        <begin position="254"/>
        <end position="367"/>
    </location>
</feature>
<dbReference type="InterPro" id="IPR050072">
    <property type="entry name" value="Peptidase_M20A"/>
</dbReference>
<dbReference type="NCBIfam" id="TIGR01887">
    <property type="entry name" value="dipeptidaselike"/>
    <property type="match status" value="1"/>
</dbReference>
<dbReference type="OrthoDB" id="9761532at2"/>
<comment type="cofactor">
    <cofactor evidence="1">
        <name>Zn(2+)</name>
        <dbReference type="ChEBI" id="CHEBI:29105"/>
    </cofactor>
</comment>
<evidence type="ECO:0000256" key="1">
    <source>
        <dbReference type="ARBA" id="ARBA00001947"/>
    </source>
</evidence>
<keyword evidence="6" id="KW-0862">Zinc</keyword>
<evidence type="ECO:0000256" key="8">
    <source>
        <dbReference type="ARBA" id="ARBA00023049"/>
    </source>
</evidence>